<keyword evidence="4 6" id="KW-1133">Transmembrane helix</keyword>
<protein>
    <recommendedName>
        <fullName evidence="9">G protein-coupled receptor</fullName>
    </recommendedName>
</protein>
<evidence type="ECO:0000256" key="5">
    <source>
        <dbReference type="ARBA" id="ARBA00023136"/>
    </source>
</evidence>
<gene>
    <name evidence="7" type="ORF">PENTCL1PPCAC_21765</name>
</gene>
<accession>A0AAV5TYJ0</accession>
<evidence type="ECO:0000256" key="2">
    <source>
        <dbReference type="ARBA" id="ARBA00022448"/>
    </source>
</evidence>
<dbReference type="SUPFAM" id="SSF103473">
    <property type="entry name" value="MFS general substrate transporter"/>
    <property type="match status" value="1"/>
</dbReference>
<feature type="transmembrane region" description="Helical" evidence="6">
    <location>
        <begin position="162"/>
        <end position="179"/>
    </location>
</feature>
<feature type="transmembrane region" description="Helical" evidence="6">
    <location>
        <begin position="12"/>
        <end position="36"/>
    </location>
</feature>
<keyword evidence="5 6" id="KW-0472">Membrane</keyword>
<dbReference type="PANTHER" id="PTHR23505:SF79">
    <property type="entry name" value="PROTEIN SPINSTER"/>
    <property type="match status" value="1"/>
</dbReference>
<dbReference type="EMBL" id="BTSX01000005">
    <property type="protein sequence ID" value="GMS99590.1"/>
    <property type="molecule type" value="Genomic_DNA"/>
</dbReference>
<feature type="transmembrane region" description="Helical" evidence="6">
    <location>
        <begin position="98"/>
        <end position="118"/>
    </location>
</feature>
<name>A0AAV5TYJ0_9BILA</name>
<organism evidence="7 8">
    <name type="scientific">Pristionchus entomophagus</name>
    <dbReference type="NCBI Taxonomy" id="358040"/>
    <lineage>
        <taxon>Eukaryota</taxon>
        <taxon>Metazoa</taxon>
        <taxon>Ecdysozoa</taxon>
        <taxon>Nematoda</taxon>
        <taxon>Chromadorea</taxon>
        <taxon>Rhabditida</taxon>
        <taxon>Rhabditina</taxon>
        <taxon>Diplogasteromorpha</taxon>
        <taxon>Diplogasteroidea</taxon>
        <taxon>Neodiplogasteridae</taxon>
        <taxon>Pristionchus</taxon>
    </lineage>
</organism>
<dbReference type="InterPro" id="IPR044770">
    <property type="entry name" value="MFS_spinster-like"/>
</dbReference>
<dbReference type="AlphaFoldDB" id="A0AAV5TYJ0"/>
<proteinExistence type="predicted"/>
<reference evidence="7" key="1">
    <citation type="submission" date="2023-10" db="EMBL/GenBank/DDBJ databases">
        <title>Genome assembly of Pristionchus species.</title>
        <authorList>
            <person name="Yoshida K."/>
            <person name="Sommer R.J."/>
        </authorList>
    </citation>
    <scope>NUCLEOTIDE SEQUENCE</scope>
    <source>
        <strain evidence="7">RS0144</strain>
    </source>
</reference>
<dbReference type="GO" id="GO:0016020">
    <property type="term" value="C:membrane"/>
    <property type="evidence" value="ECO:0007669"/>
    <property type="project" value="UniProtKB-SubCell"/>
</dbReference>
<sequence>MDIRRHVQTENVVHCISCYVDCVLVSISFIGIGNILDLRRFPFSRSSSIFSLRCVDSGAVCGLVSRSRALMCLSVSEMVSALVPAIVSSWIVTSDLPWQSGLIVGPMLSIVPLVILVCAKSHIRNVEASESKRGLSKIFYSAFSIFSIKSYLLIAASSSFGMLQLAAYSFWFASVYLLAWTNVPQIFFGLSYTAITAINSLMMVIGMG</sequence>
<comment type="subcellular location">
    <subcellularLocation>
        <location evidence="1">Membrane</location>
        <topology evidence="1">Multi-pass membrane protein</topology>
    </subcellularLocation>
</comment>
<dbReference type="Proteomes" id="UP001432027">
    <property type="component" value="Unassembled WGS sequence"/>
</dbReference>
<feature type="transmembrane region" description="Helical" evidence="6">
    <location>
        <begin position="138"/>
        <end position="156"/>
    </location>
</feature>
<comment type="caution">
    <text evidence="7">The sequence shown here is derived from an EMBL/GenBank/DDBJ whole genome shotgun (WGS) entry which is preliminary data.</text>
</comment>
<evidence type="ECO:0000256" key="1">
    <source>
        <dbReference type="ARBA" id="ARBA00004141"/>
    </source>
</evidence>
<keyword evidence="3 6" id="KW-0812">Transmembrane</keyword>
<evidence type="ECO:0000313" key="8">
    <source>
        <dbReference type="Proteomes" id="UP001432027"/>
    </source>
</evidence>
<evidence type="ECO:0000313" key="7">
    <source>
        <dbReference type="EMBL" id="GMS99590.1"/>
    </source>
</evidence>
<evidence type="ECO:0000256" key="6">
    <source>
        <dbReference type="SAM" id="Phobius"/>
    </source>
</evidence>
<dbReference type="InterPro" id="IPR036259">
    <property type="entry name" value="MFS_trans_sf"/>
</dbReference>
<evidence type="ECO:0008006" key="9">
    <source>
        <dbReference type="Google" id="ProtNLM"/>
    </source>
</evidence>
<dbReference type="PANTHER" id="PTHR23505">
    <property type="entry name" value="SPINSTER"/>
    <property type="match status" value="1"/>
</dbReference>
<keyword evidence="2" id="KW-0813">Transport</keyword>
<evidence type="ECO:0000256" key="3">
    <source>
        <dbReference type="ARBA" id="ARBA00022692"/>
    </source>
</evidence>
<evidence type="ECO:0000256" key="4">
    <source>
        <dbReference type="ARBA" id="ARBA00022989"/>
    </source>
</evidence>
<keyword evidence="8" id="KW-1185">Reference proteome</keyword>
<feature type="transmembrane region" description="Helical" evidence="6">
    <location>
        <begin position="186"/>
        <end position="207"/>
    </location>
</feature>